<keyword evidence="2" id="KW-1185">Reference proteome</keyword>
<proteinExistence type="predicted"/>
<evidence type="ECO:0000313" key="1">
    <source>
        <dbReference type="EMBL" id="RQO98575.1"/>
    </source>
</evidence>
<reference evidence="1 2" key="1">
    <citation type="journal article" date="2006" name="Science">
        <title>The genome of black cottonwood, Populus trichocarpa (Torr. &amp; Gray).</title>
        <authorList>
            <person name="Tuskan G.A."/>
            <person name="Difazio S."/>
            <person name="Jansson S."/>
            <person name="Bohlmann J."/>
            <person name="Grigoriev I."/>
            <person name="Hellsten U."/>
            <person name="Putnam N."/>
            <person name="Ralph S."/>
            <person name="Rombauts S."/>
            <person name="Salamov A."/>
            <person name="Schein J."/>
            <person name="Sterck L."/>
            <person name="Aerts A."/>
            <person name="Bhalerao R.R."/>
            <person name="Bhalerao R.P."/>
            <person name="Blaudez D."/>
            <person name="Boerjan W."/>
            <person name="Brun A."/>
            <person name="Brunner A."/>
            <person name="Busov V."/>
            <person name="Campbell M."/>
            <person name="Carlson J."/>
            <person name="Chalot M."/>
            <person name="Chapman J."/>
            <person name="Chen G.L."/>
            <person name="Cooper D."/>
            <person name="Coutinho P.M."/>
            <person name="Couturier J."/>
            <person name="Covert S."/>
            <person name="Cronk Q."/>
            <person name="Cunningham R."/>
            <person name="Davis J."/>
            <person name="Degroeve S."/>
            <person name="Dejardin A."/>
            <person name="Depamphilis C."/>
            <person name="Detter J."/>
            <person name="Dirks B."/>
            <person name="Dubchak I."/>
            <person name="Duplessis S."/>
            <person name="Ehlting J."/>
            <person name="Ellis B."/>
            <person name="Gendler K."/>
            <person name="Goodstein D."/>
            <person name="Gribskov M."/>
            <person name="Grimwood J."/>
            <person name="Groover A."/>
            <person name="Gunter L."/>
            <person name="Hamberger B."/>
            <person name="Heinze B."/>
            <person name="Helariutta Y."/>
            <person name="Henrissat B."/>
            <person name="Holligan D."/>
            <person name="Holt R."/>
            <person name="Huang W."/>
            <person name="Islam-Faridi N."/>
            <person name="Jones S."/>
            <person name="Jones-Rhoades M."/>
            <person name="Jorgensen R."/>
            <person name="Joshi C."/>
            <person name="Kangasjarvi J."/>
            <person name="Karlsson J."/>
            <person name="Kelleher C."/>
            <person name="Kirkpatrick R."/>
            <person name="Kirst M."/>
            <person name="Kohler A."/>
            <person name="Kalluri U."/>
            <person name="Larimer F."/>
            <person name="Leebens-Mack J."/>
            <person name="Leple J.C."/>
            <person name="Locascio P."/>
            <person name="Lou Y."/>
            <person name="Lucas S."/>
            <person name="Martin F."/>
            <person name="Montanini B."/>
            <person name="Napoli C."/>
            <person name="Nelson D.R."/>
            <person name="Nelson C."/>
            <person name="Nieminen K."/>
            <person name="Nilsson O."/>
            <person name="Pereda V."/>
            <person name="Peter G."/>
            <person name="Philippe R."/>
            <person name="Pilate G."/>
            <person name="Poliakov A."/>
            <person name="Razumovskaya J."/>
            <person name="Richardson P."/>
            <person name="Rinaldi C."/>
            <person name="Ritland K."/>
            <person name="Rouze P."/>
            <person name="Ryaboy D."/>
            <person name="Schmutz J."/>
            <person name="Schrader J."/>
            <person name="Segerman B."/>
            <person name="Shin H."/>
            <person name="Siddiqui A."/>
            <person name="Sterky F."/>
            <person name="Terry A."/>
            <person name="Tsai C.J."/>
            <person name="Uberbacher E."/>
            <person name="Unneberg P."/>
            <person name="Vahala J."/>
            <person name="Wall K."/>
            <person name="Wessler S."/>
            <person name="Yang G."/>
            <person name="Yin T."/>
            <person name="Douglas C."/>
            <person name="Marra M."/>
            <person name="Sandberg G."/>
            <person name="Van de Peer Y."/>
            <person name="Rokhsar D."/>
        </authorList>
    </citation>
    <scope>NUCLEOTIDE SEQUENCE [LARGE SCALE GENOMIC DNA]</scope>
    <source>
        <strain evidence="2">cv. Nisqually</strain>
    </source>
</reference>
<dbReference type="Proteomes" id="UP000006729">
    <property type="component" value="Chromosome 12"/>
</dbReference>
<gene>
    <name evidence="1" type="ORF">POPTR_012G107033</name>
</gene>
<accession>A0A3N7FX45</accession>
<organism evidence="1 2">
    <name type="scientific">Populus trichocarpa</name>
    <name type="common">Western balsam poplar</name>
    <name type="synonym">Populus balsamifera subsp. trichocarpa</name>
    <dbReference type="NCBI Taxonomy" id="3694"/>
    <lineage>
        <taxon>Eukaryota</taxon>
        <taxon>Viridiplantae</taxon>
        <taxon>Streptophyta</taxon>
        <taxon>Embryophyta</taxon>
        <taxon>Tracheophyta</taxon>
        <taxon>Spermatophyta</taxon>
        <taxon>Magnoliopsida</taxon>
        <taxon>eudicotyledons</taxon>
        <taxon>Gunneridae</taxon>
        <taxon>Pentapetalae</taxon>
        <taxon>rosids</taxon>
        <taxon>fabids</taxon>
        <taxon>Malpighiales</taxon>
        <taxon>Salicaceae</taxon>
        <taxon>Saliceae</taxon>
        <taxon>Populus</taxon>
    </lineage>
</organism>
<protein>
    <submittedName>
        <fullName evidence="1">Uncharacterized protein</fullName>
    </submittedName>
</protein>
<dbReference type="EMBL" id="CM009301">
    <property type="protein sequence ID" value="RQO98575.1"/>
    <property type="molecule type" value="Genomic_DNA"/>
</dbReference>
<dbReference type="AlphaFoldDB" id="A0A3N7FX45"/>
<evidence type="ECO:0000313" key="2">
    <source>
        <dbReference type="Proteomes" id="UP000006729"/>
    </source>
</evidence>
<sequence length="34" mass="3827">MINPLIRIQFKGLNSSAAVIENDVCLVMEFHCYG</sequence>
<dbReference type="InParanoid" id="A0A3N7FX45"/>
<name>A0A3N7FX45_POPTR</name>